<organism evidence="3">
    <name type="scientific">Guillardia theta (strain CCMP2712)</name>
    <name type="common">Cryptophyte</name>
    <dbReference type="NCBI Taxonomy" id="905079"/>
    <lineage>
        <taxon>Eukaryota</taxon>
        <taxon>Cryptophyceae</taxon>
        <taxon>Pyrenomonadales</taxon>
        <taxon>Geminigeraceae</taxon>
        <taxon>Guillardia</taxon>
    </lineage>
</organism>
<evidence type="ECO:0000256" key="2">
    <source>
        <dbReference type="SAM" id="SignalP"/>
    </source>
</evidence>
<protein>
    <recommendedName>
        <fullName evidence="6">Secreted protein</fullName>
    </recommendedName>
</protein>
<feature type="compositionally biased region" description="Basic and acidic residues" evidence="1">
    <location>
        <begin position="548"/>
        <end position="557"/>
    </location>
</feature>
<feature type="signal peptide" evidence="2">
    <location>
        <begin position="1"/>
        <end position="19"/>
    </location>
</feature>
<name>L1JFV7_GUITC</name>
<dbReference type="HOGENOM" id="CLU_367038_0_0_1"/>
<feature type="compositionally biased region" description="Low complexity" evidence="1">
    <location>
        <begin position="656"/>
        <end position="671"/>
    </location>
</feature>
<proteinExistence type="predicted"/>
<feature type="region of interest" description="Disordered" evidence="1">
    <location>
        <begin position="548"/>
        <end position="628"/>
    </location>
</feature>
<dbReference type="KEGG" id="gtt:GUITHDRAFT_106817"/>
<feature type="chain" id="PRO_5008771285" description="Secreted protein" evidence="2">
    <location>
        <begin position="20"/>
        <end position="760"/>
    </location>
</feature>
<feature type="compositionally biased region" description="Basic and acidic residues" evidence="1">
    <location>
        <begin position="580"/>
        <end position="598"/>
    </location>
</feature>
<feature type="region of interest" description="Disordered" evidence="1">
    <location>
        <begin position="129"/>
        <end position="148"/>
    </location>
</feature>
<dbReference type="RefSeq" id="XP_005834351.1">
    <property type="nucleotide sequence ID" value="XM_005834294.1"/>
</dbReference>
<evidence type="ECO:0000313" key="3">
    <source>
        <dbReference type="EMBL" id="EKX47371.1"/>
    </source>
</evidence>
<dbReference type="Proteomes" id="UP000011087">
    <property type="component" value="Unassembled WGS sequence"/>
</dbReference>
<dbReference type="GeneID" id="17304011"/>
<feature type="compositionally biased region" description="Basic and acidic residues" evidence="1">
    <location>
        <begin position="709"/>
        <end position="719"/>
    </location>
</feature>
<evidence type="ECO:0000313" key="4">
    <source>
        <dbReference type="EnsemblProtists" id="EKX47371"/>
    </source>
</evidence>
<feature type="compositionally biased region" description="Polar residues" evidence="1">
    <location>
        <begin position="559"/>
        <end position="579"/>
    </location>
</feature>
<feature type="region of interest" description="Disordered" evidence="1">
    <location>
        <begin position="643"/>
        <end position="730"/>
    </location>
</feature>
<accession>L1JFV7</accession>
<dbReference type="EnsemblProtists" id="EKX47371">
    <property type="protein sequence ID" value="EKX47371"/>
    <property type="gene ID" value="GUITHDRAFT_106817"/>
</dbReference>
<feature type="compositionally biased region" description="Basic and acidic residues" evidence="1">
    <location>
        <begin position="277"/>
        <end position="289"/>
    </location>
</feature>
<keyword evidence="2" id="KW-0732">Signal</keyword>
<evidence type="ECO:0000256" key="1">
    <source>
        <dbReference type="SAM" id="MobiDB-lite"/>
    </source>
</evidence>
<dbReference type="AlphaFoldDB" id="L1JFV7"/>
<sequence length="760" mass="85627">MLAAAALACLCVFIPNQKAAQSEALQSLWGGRGATREKRPDHYPGISYFAKQREEDWHARHTVHQTNSETVRGPNNQKLTGNQARIAKKFQALRGGGADYSTFKDRYYAENRREGRLANAPVAQLRESPRPVYPSRGLPQGNPFENLRRVPMPANQQARQGYVHMMPEHTFGGYGMTSRWQGDHSQGRFREPRTMFRSRRADGGFFRQSLNEEPAQDAAKEDEANPEVARASGDETEDQGEEGQGNEAKGEGEISADTPEISQEGNGELGEEGANDDGGHDDNQVKDEWGVPLDGNGDPSPLHYQWDIPSDHPLVTEKDRMDAIRKAEEKIEEGQKELRDEWKELMKHPPDVSESTRPDIMDPDDFPTATEVFHKKHREMEEFRDALDAFVHDPQFNPFIVMKAHQIAKYGIPAPETDNIFVWRKWYREVLDKYQILKHEVEKIASGNWYSEESDYRRHELHRPGAYKHVWRNRDAWSPREGPPSEHSAVVETGMTNFTEISGEVGYNVSNATREEENGPAEVHASPVVSDLEGRVDKMEKELKELVRLVKDSKEPPTSEDQTARQNASEAATDATNSSKAEEREETSSRLKIGEKGKSLLYHGRSSSSAPRHKDQAVSTSEDKLFLHPPKEVERWLAKAFESAAQEDKGEKSTKSKLSSLSRSVQHGGDSTSKKSKKDGSFMRTGPSSTAHDGDPLAHVTKALLKANSKKERAAERLESKRKKINSPSLDKKFVGGKTMYIPRYDHKKTSGDGWGWLWG</sequence>
<reference evidence="3 5" key="1">
    <citation type="journal article" date="2012" name="Nature">
        <title>Algal genomes reveal evolutionary mosaicism and the fate of nucleomorphs.</title>
        <authorList>
            <consortium name="DOE Joint Genome Institute"/>
            <person name="Curtis B.A."/>
            <person name="Tanifuji G."/>
            <person name="Burki F."/>
            <person name="Gruber A."/>
            <person name="Irimia M."/>
            <person name="Maruyama S."/>
            <person name="Arias M.C."/>
            <person name="Ball S.G."/>
            <person name="Gile G.H."/>
            <person name="Hirakawa Y."/>
            <person name="Hopkins J.F."/>
            <person name="Kuo A."/>
            <person name="Rensing S.A."/>
            <person name="Schmutz J."/>
            <person name="Symeonidi A."/>
            <person name="Elias M."/>
            <person name="Eveleigh R.J."/>
            <person name="Herman E.K."/>
            <person name="Klute M.J."/>
            <person name="Nakayama T."/>
            <person name="Obornik M."/>
            <person name="Reyes-Prieto A."/>
            <person name="Armbrust E.V."/>
            <person name="Aves S.J."/>
            <person name="Beiko R.G."/>
            <person name="Coutinho P."/>
            <person name="Dacks J.B."/>
            <person name="Durnford D.G."/>
            <person name="Fast N.M."/>
            <person name="Green B.R."/>
            <person name="Grisdale C.J."/>
            <person name="Hempel F."/>
            <person name="Henrissat B."/>
            <person name="Hoppner M.P."/>
            <person name="Ishida K."/>
            <person name="Kim E."/>
            <person name="Koreny L."/>
            <person name="Kroth P.G."/>
            <person name="Liu Y."/>
            <person name="Malik S.B."/>
            <person name="Maier U.G."/>
            <person name="McRose D."/>
            <person name="Mock T."/>
            <person name="Neilson J.A."/>
            <person name="Onodera N.T."/>
            <person name="Poole A.M."/>
            <person name="Pritham E.J."/>
            <person name="Richards T.A."/>
            <person name="Rocap G."/>
            <person name="Roy S.W."/>
            <person name="Sarai C."/>
            <person name="Schaack S."/>
            <person name="Shirato S."/>
            <person name="Slamovits C.H."/>
            <person name="Spencer D.F."/>
            <person name="Suzuki S."/>
            <person name="Worden A.Z."/>
            <person name="Zauner S."/>
            <person name="Barry K."/>
            <person name="Bell C."/>
            <person name="Bharti A.K."/>
            <person name="Crow J.A."/>
            <person name="Grimwood J."/>
            <person name="Kramer R."/>
            <person name="Lindquist E."/>
            <person name="Lucas S."/>
            <person name="Salamov A."/>
            <person name="McFadden G.I."/>
            <person name="Lane C.E."/>
            <person name="Keeling P.J."/>
            <person name="Gray M.W."/>
            <person name="Grigoriev I.V."/>
            <person name="Archibald J.M."/>
        </authorList>
    </citation>
    <scope>NUCLEOTIDE SEQUENCE</scope>
    <source>
        <strain evidence="3 5">CCMP2712</strain>
    </source>
</reference>
<feature type="region of interest" description="Disordered" evidence="1">
    <location>
        <begin position="213"/>
        <end position="300"/>
    </location>
</feature>
<keyword evidence="5" id="KW-1185">Reference proteome</keyword>
<feature type="region of interest" description="Disordered" evidence="1">
    <location>
        <begin position="176"/>
        <end position="195"/>
    </location>
</feature>
<reference evidence="4" key="3">
    <citation type="submission" date="2016-03" db="UniProtKB">
        <authorList>
            <consortium name="EnsemblProtists"/>
        </authorList>
    </citation>
    <scope>IDENTIFICATION</scope>
</reference>
<dbReference type="EMBL" id="JH992990">
    <property type="protein sequence ID" value="EKX47371.1"/>
    <property type="molecule type" value="Genomic_DNA"/>
</dbReference>
<evidence type="ECO:0000313" key="5">
    <source>
        <dbReference type="Proteomes" id="UP000011087"/>
    </source>
</evidence>
<feature type="region of interest" description="Disordered" evidence="1">
    <location>
        <begin position="514"/>
        <end position="536"/>
    </location>
</feature>
<reference evidence="5" key="2">
    <citation type="submission" date="2012-11" db="EMBL/GenBank/DDBJ databases">
        <authorList>
            <person name="Kuo A."/>
            <person name="Curtis B.A."/>
            <person name="Tanifuji G."/>
            <person name="Burki F."/>
            <person name="Gruber A."/>
            <person name="Irimia M."/>
            <person name="Maruyama S."/>
            <person name="Arias M.C."/>
            <person name="Ball S.G."/>
            <person name="Gile G.H."/>
            <person name="Hirakawa Y."/>
            <person name="Hopkins J.F."/>
            <person name="Rensing S.A."/>
            <person name="Schmutz J."/>
            <person name="Symeonidi A."/>
            <person name="Elias M."/>
            <person name="Eveleigh R.J."/>
            <person name="Herman E.K."/>
            <person name="Klute M.J."/>
            <person name="Nakayama T."/>
            <person name="Obornik M."/>
            <person name="Reyes-Prieto A."/>
            <person name="Armbrust E.V."/>
            <person name="Aves S.J."/>
            <person name="Beiko R.G."/>
            <person name="Coutinho P."/>
            <person name="Dacks J.B."/>
            <person name="Durnford D.G."/>
            <person name="Fast N.M."/>
            <person name="Green B.R."/>
            <person name="Grisdale C."/>
            <person name="Hempe F."/>
            <person name="Henrissat B."/>
            <person name="Hoppner M.P."/>
            <person name="Ishida K.-I."/>
            <person name="Kim E."/>
            <person name="Koreny L."/>
            <person name="Kroth P.G."/>
            <person name="Liu Y."/>
            <person name="Malik S.-B."/>
            <person name="Maier U.G."/>
            <person name="McRose D."/>
            <person name="Mock T."/>
            <person name="Neilson J.A."/>
            <person name="Onodera N.T."/>
            <person name="Poole A.M."/>
            <person name="Pritham E.J."/>
            <person name="Richards T.A."/>
            <person name="Rocap G."/>
            <person name="Roy S.W."/>
            <person name="Sarai C."/>
            <person name="Schaack S."/>
            <person name="Shirato S."/>
            <person name="Slamovits C.H."/>
            <person name="Spencer D.F."/>
            <person name="Suzuki S."/>
            <person name="Worden A.Z."/>
            <person name="Zauner S."/>
            <person name="Barry K."/>
            <person name="Bell C."/>
            <person name="Bharti A.K."/>
            <person name="Crow J.A."/>
            <person name="Grimwood J."/>
            <person name="Kramer R."/>
            <person name="Lindquist E."/>
            <person name="Lucas S."/>
            <person name="Salamov A."/>
            <person name="McFadden G.I."/>
            <person name="Lane C.E."/>
            <person name="Keeling P.J."/>
            <person name="Gray M.W."/>
            <person name="Grigoriev I.V."/>
            <person name="Archibald J.M."/>
        </authorList>
    </citation>
    <scope>NUCLEOTIDE SEQUENCE</scope>
    <source>
        <strain evidence="5">CCMP2712</strain>
    </source>
</reference>
<feature type="compositionally biased region" description="Basic and acidic residues" evidence="1">
    <location>
        <begin position="612"/>
        <end position="628"/>
    </location>
</feature>
<feature type="compositionally biased region" description="Basic and acidic residues" evidence="1">
    <location>
        <begin position="181"/>
        <end position="195"/>
    </location>
</feature>
<dbReference type="OrthoDB" id="10641310at2759"/>
<evidence type="ECO:0008006" key="6">
    <source>
        <dbReference type="Google" id="ProtNLM"/>
    </source>
</evidence>
<gene>
    <name evidence="3" type="ORF">GUITHDRAFT_106817</name>
</gene>
<dbReference type="PaxDb" id="55529-EKX47371"/>